<dbReference type="Proteomes" id="UP000046067">
    <property type="component" value="Unassembled WGS sequence"/>
</dbReference>
<gene>
    <name evidence="1" type="ORF">ERS013201_01858</name>
</gene>
<reference evidence="1 2" key="1">
    <citation type="submission" date="2015-07" db="EMBL/GenBank/DDBJ databases">
        <authorList>
            <consortium name="Pathogen Informatics"/>
        </authorList>
    </citation>
    <scope>NUCLEOTIDE SEQUENCE [LARGE SCALE GENOMIC DNA]</scope>
    <source>
        <strain evidence="1 2">A325</strain>
    </source>
</reference>
<protein>
    <submittedName>
        <fullName evidence="1">Uncharacterized protein</fullName>
    </submittedName>
</protein>
<evidence type="ECO:0000313" key="1">
    <source>
        <dbReference type="EMBL" id="CSC12301.1"/>
    </source>
</evidence>
<evidence type="ECO:0000313" key="2">
    <source>
        <dbReference type="Proteomes" id="UP000046067"/>
    </source>
</evidence>
<dbReference type="AlphaFoldDB" id="A0A655XDX9"/>
<dbReference type="EMBL" id="CWQJ01000009">
    <property type="protein sequence ID" value="CSC12301.1"/>
    <property type="molecule type" value="Genomic_DNA"/>
</dbReference>
<organism evidence="1 2">
    <name type="scientific">Vibrio cholerae</name>
    <dbReference type="NCBI Taxonomy" id="666"/>
    <lineage>
        <taxon>Bacteria</taxon>
        <taxon>Pseudomonadati</taxon>
        <taxon>Pseudomonadota</taxon>
        <taxon>Gammaproteobacteria</taxon>
        <taxon>Vibrionales</taxon>
        <taxon>Vibrionaceae</taxon>
        <taxon>Vibrio</taxon>
    </lineage>
</organism>
<name>A0A655XDX9_VIBCL</name>
<proteinExistence type="predicted"/>
<sequence length="115" mass="12757">MVQQILKVMLVFEQQCATANGLEKQLMEIHTDGLSALDAIEAIFMTAQDQCAAIGTVHMHPQCVLLSHIGDRHQIINRTMVGSACGTHNGKGNETFSFGLFNRSFKLSYIHRAIR</sequence>
<accession>A0A655XDX9</accession>